<dbReference type="Gene3D" id="3.80.10.10">
    <property type="entry name" value="Ribonuclease Inhibitor"/>
    <property type="match status" value="1"/>
</dbReference>
<dbReference type="InterPro" id="IPR032675">
    <property type="entry name" value="LRR_dom_sf"/>
</dbReference>
<comment type="caution">
    <text evidence="1">The sequence shown here is derived from an EMBL/GenBank/DDBJ whole genome shotgun (WGS) entry which is preliminary data.</text>
</comment>
<gene>
    <name evidence="1" type="ORF">BCR33DRAFT_789975</name>
</gene>
<dbReference type="Proteomes" id="UP000193642">
    <property type="component" value="Unassembled WGS sequence"/>
</dbReference>
<dbReference type="AlphaFoldDB" id="A0A1Y2BPY2"/>
<keyword evidence="2" id="KW-1185">Reference proteome</keyword>
<protein>
    <recommendedName>
        <fullName evidence="3">L domain-like protein</fullName>
    </recommendedName>
</protein>
<name>A0A1Y2BPY2_9FUNG</name>
<dbReference type="EMBL" id="MCGO01000053">
    <property type="protein sequence ID" value="ORY36803.1"/>
    <property type="molecule type" value="Genomic_DNA"/>
</dbReference>
<accession>A0A1Y2BPY2</accession>
<evidence type="ECO:0008006" key="3">
    <source>
        <dbReference type="Google" id="ProtNLM"/>
    </source>
</evidence>
<sequence>MTNCWYSNPDHPRSYDPASIGVNAFGGYFDLHCKYCEGFIFSLTLENSTVGGELPNLSDVQGLSEVILNNNSLTGSISSDDMGFRLKNSSEASNNALTGIIPPWISYYRDITLDGNCFENADDFDVINSPDCSLDDSEGAFPSEGDDLIR</sequence>
<dbReference type="OrthoDB" id="10297985at2759"/>
<evidence type="ECO:0000313" key="2">
    <source>
        <dbReference type="Proteomes" id="UP000193642"/>
    </source>
</evidence>
<organism evidence="1 2">
    <name type="scientific">Rhizoclosmatium globosum</name>
    <dbReference type="NCBI Taxonomy" id="329046"/>
    <lineage>
        <taxon>Eukaryota</taxon>
        <taxon>Fungi</taxon>
        <taxon>Fungi incertae sedis</taxon>
        <taxon>Chytridiomycota</taxon>
        <taxon>Chytridiomycota incertae sedis</taxon>
        <taxon>Chytridiomycetes</taxon>
        <taxon>Chytridiales</taxon>
        <taxon>Chytriomycetaceae</taxon>
        <taxon>Rhizoclosmatium</taxon>
    </lineage>
</organism>
<proteinExistence type="predicted"/>
<evidence type="ECO:0000313" key="1">
    <source>
        <dbReference type="EMBL" id="ORY36803.1"/>
    </source>
</evidence>
<reference evidence="1 2" key="1">
    <citation type="submission" date="2016-07" db="EMBL/GenBank/DDBJ databases">
        <title>Pervasive Adenine N6-methylation of Active Genes in Fungi.</title>
        <authorList>
            <consortium name="DOE Joint Genome Institute"/>
            <person name="Mondo S.J."/>
            <person name="Dannebaum R.O."/>
            <person name="Kuo R.C."/>
            <person name="Labutti K."/>
            <person name="Haridas S."/>
            <person name="Kuo A."/>
            <person name="Salamov A."/>
            <person name="Ahrendt S.R."/>
            <person name="Lipzen A."/>
            <person name="Sullivan W."/>
            <person name="Andreopoulos W.B."/>
            <person name="Clum A."/>
            <person name="Lindquist E."/>
            <person name="Daum C."/>
            <person name="Ramamoorthy G.K."/>
            <person name="Gryganskyi A."/>
            <person name="Culley D."/>
            <person name="Magnuson J.K."/>
            <person name="James T.Y."/>
            <person name="O'Malley M.A."/>
            <person name="Stajich J.E."/>
            <person name="Spatafora J.W."/>
            <person name="Visel A."/>
            <person name="Grigoriev I.V."/>
        </authorList>
    </citation>
    <scope>NUCLEOTIDE SEQUENCE [LARGE SCALE GENOMIC DNA]</scope>
    <source>
        <strain evidence="1 2">JEL800</strain>
    </source>
</reference>